<name>A0A8H7AY11_9PLEO</name>
<evidence type="ECO:0000313" key="2">
    <source>
        <dbReference type="EMBL" id="KAF7671145.1"/>
    </source>
</evidence>
<gene>
    <name evidence="2" type="ORF">GT037_010706</name>
</gene>
<accession>A0A8H7AY11</accession>
<organism evidence="2 3">
    <name type="scientific">Alternaria burnsii</name>
    <dbReference type="NCBI Taxonomy" id="1187904"/>
    <lineage>
        <taxon>Eukaryota</taxon>
        <taxon>Fungi</taxon>
        <taxon>Dikarya</taxon>
        <taxon>Ascomycota</taxon>
        <taxon>Pezizomycotina</taxon>
        <taxon>Dothideomycetes</taxon>
        <taxon>Pleosporomycetidae</taxon>
        <taxon>Pleosporales</taxon>
        <taxon>Pleosporineae</taxon>
        <taxon>Pleosporaceae</taxon>
        <taxon>Alternaria</taxon>
        <taxon>Alternaria sect. Alternaria</taxon>
    </lineage>
</organism>
<proteinExistence type="predicted"/>
<feature type="region of interest" description="Disordered" evidence="1">
    <location>
        <begin position="122"/>
        <end position="165"/>
    </location>
</feature>
<sequence>MANNARQSAAAHDDEDYSYDLSNAIYGHFPISPHQSRATSPNSSKKRKPITTSANQNLARKTTISLNRHNAPPTWLPQVQQSNKREYNMSIHQSTCLNLNMAASGQSSESDLWILPELDDWEEGEETETESSSQGTLSPSASQSSSTAPQPPAAPQGPNKWAGSFFRRAANSNLERLRTRLEGDGWDFVGGRYRDDEMKCLGDGGAGAEGEESLDEEFDVVVLSGERGV</sequence>
<feature type="compositionally biased region" description="Polar residues" evidence="1">
    <location>
        <begin position="33"/>
        <end position="43"/>
    </location>
</feature>
<reference evidence="2" key="1">
    <citation type="submission" date="2020-01" db="EMBL/GenBank/DDBJ databases">
        <authorList>
            <person name="Feng Z.H.Z."/>
        </authorList>
    </citation>
    <scope>NUCLEOTIDE SEQUENCE</scope>
    <source>
        <strain evidence="2">CBS107.38</strain>
    </source>
</reference>
<dbReference type="EMBL" id="JAAABM010000024">
    <property type="protein sequence ID" value="KAF7671145.1"/>
    <property type="molecule type" value="Genomic_DNA"/>
</dbReference>
<protein>
    <submittedName>
        <fullName evidence="2">Uncharacterized protein</fullName>
    </submittedName>
</protein>
<evidence type="ECO:0000313" key="3">
    <source>
        <dbReference type="Proteomes" id="UP000596902"/>
    </source>
</evidence>
<keyword evidence="3" id="KW-1185">Reference proteome</keyword>
<dbReference type="RefSeq" id="XP_038781523.1">
    <property type="nucleotide sequence ID" value="XM_038935753.1"/>
</dbReference>
<feature type="compositionally biased region" description="Low complexity" evidence="1">
    <location>
        <begin position="130"/>
        <end position="148"/>
    </location>
</feature>
<feature type="region of interest" description="Disordered" evidence="1">
    <location>
        <begin position="30"/>
        <end position="58"/>
    </location>
</feature>
<reference evidence="2" key="2">
    <citation type="submission" date="2020-08" db="EMBL/GenBank/DDBJ databases">
        <title>Draft Genome Sequence of Cumin Blight Pathogen Alternaria burnsii.</title>
        <authorList>
            <person name="Feng Z."/>
        </authorList>
    </citation>
    <scope>NUCLEOTIDE SEQUENCE</scope>
    <source>
        <strain evidence="2">CBS107.38</strain>
    </source>
</reference>
<dbReference type="Proteomes" id="UP000596902">
    <property type="component" value="Unassembled WGS sequence"/>
</dbReference>
<evidence type="ECO:0000256" key="1">
    <source>
        <dbReference type="SAM" id="MobiDB-lite"/>
    </source>
</evidence>
<dbReference type="AlphaFoldDB" id="A0A8H7AY11"/>
<dbReference type="GeneID" id="62208931"/>
<comment type="caution">
    <text evidence="2">The sequence shown here is derived from an EMBL/GenBank/DDBJ whole genome shotgun (WGS) entry which is preliminary data.</text>
</comment>